<dbReference type="AlphaFoldDB" id="A0A5B7GI96"/>
<feature type="compositionally biased region" description="Basic and acidic residues" evidence="1">
    <location>
        <begin position="1"/>
        <end position="10"/>
    </location>
</feature>
<accession>A0A5B7GI96</accession>
<protein>
    <submittedName>
        <fullName evidence="2">Uncharacterized protein</fullName>
    </submittedName>
</protein>
<comment type="caution">
    <text evidence="2">The sequence shown here is derived from an EMBL/GenBank/DDBJ whole genome shotgun (WGS) entry which is preliminary data.</text>
</comment>
<gene>
    <name evidence="2" type="ORF">E2C01_050197</name>
</gene>
<dbReference type="EMBL" id="VSRR010013797">
    <property type="protein sequence ID" value="MPC56244.1"/>
    <property type="molecule type" value="Genomic_DNA"/>
</dbReference>
<name>A0A5B7GI96_PORTR</name>
<reference evidence="2 3" key="1">
    <citation type="submission" date="2019-05" db="EMBL/GenBank/DDBJ databases">
        <title>Another draft genome of Portunus trituberculatus and its Hox gene families provides insights of decapod evolution.</title>
        <authorList>
            <person name="Jeong J.-H."/>
            <person name="Song I."/>
            <person name="Kim S."/>
            <person name="Choi T."/>
            <person name="Kim D."/>
            <person name="Ryu S."/>
            <person name="Kim W."/>
        </authorList>
    </citation>
    <scope>NUCLEOTIDE SEQUENCE [LARGE SCALE GENOMIC DNA]</scope>
    <source>
        <tissue evidence="2">Muscle</tissue>
    </source>
</reference>
<evidence type="ECO:0000313" key="3">
    <source>
        <dbReference type="Proteomes" id="UP000324222"/>
    </source>
</evidence>
<organism evidence="2 3">
    <name type="scientific">Portunus trituberculatus</name>
    <name type="common">Swimming crab</name>
    <name type="synonym">Neptunus trituberculatus</name>
    <dbReference type="NCBI Taxonomy" id="210409"/>
    <lineage>
        <taxon>Eukaryota</taxon>
        <taxon>Metazoa</taxon>
        <taxon>Ecdysozoa</taxon>
        <taxon>Arthropoda</taxon>
        <taxon>Crustacea</taxon>
        <taxon>Multicrustacea</taxon>
        <taxon>Malacostraca</taxon>
        <taxon>Eumalacostraca</taxon>
        <taxon>Eucarida</taxon>
        <taxon>Decapoda</taxon>
        <taxon>Pleocyemata</taxon>
        <taxon>Brachyura</taxon>
        <taxon>Eubrachyura</taxon>
        <taxon>Portunoidea</taxon>
        <taxon>Portunidae</taxon>
        <taxon>Portuninae</taxon>
        <taxon>Portunus</taxon>
    </lineage>
</organism>
<dbReference type="Proteomes" id="UP000324222">
    <property type="component" value="Unassembled WGS sequence"/>
</dbReference>
<proteinExistence type="predicted"/>
<sequence length="83" mass="9649">MVLKSVDQEKRRRGGGDGGQRCMKYVTAHHHLHRQPVRNYRDITKELKLRGRPVLPATTHFSSLPTPRAITPGYQMHNYLHSY</sequence>
<feature type="region of interest" description="Disordered" evidence="1">
    <location>
        <begin position="1"/>
        <end position="21"/>
    </location>
</feature>
<keyword evidence="3" id="KW-1185">Reference proteome</keyword>
<evidence type="ECO:0000313" key="2">
    <source>
        <dbReference type="EMBL" id="MPC56244.1"/>
    </source>
</evidence>
<evidence type="ECO:0000256" key="1">
    <source>
        <dbReference type="SAM" id="MobiDB-lite"/>
    </source>
</evidence>